<evidence type="ECO:0000313" key="3">
    <source>
        <dbReference type="Proteomes" id="UP001501480"/>
    </source>
</evidence>
<keyword evidence="1" id="KW-0812">Transmembrane</keyword>
<comment type="caution">
    <text evidence="2">The sequence shown here is derived from an EMBL/GenBank/DDBJ whole genome shotgun (WGS) entry which is preliminary data.</text>
</comment>
<feature type="transmembrane region" description="Helical" evidence="1">
    <location>
        <begin position="243"/>
        <end position="262"/>
    </location>
</feature>
<feature type="transmembrane region" description="Helical" evidence="1">
    <location>
        <begin position="221"/>
        <end position="237"/>
    </location>
</feature>
<sequence>MIALTFVGVLLLGVVGAQAVLAPSLSDRWARRRLTARGATLSDEGAAALLGALNRRTRVACAGGAVAIVATLAMLWGVVREPTGSPDLALVGLVLAATVLGSALAEVVEIVRTTPPPPDGPRVASLQVREPHRTVREGRAEQALVAVAALVAAACGVSWAAGVTSGAVATACALTALTTIGACLLTRRWLLARPTPAGDTESAVVADTLADATADRLTENLTANGAVLLAYAGILLAPSAGVVGLVALGAAYVAVFAAVTVATGERRKALMAVQA</sequence>
<keyword evidence="1" id="KW-0472">Membrane</keyword>
<accession>A0ABN2VZY2</accession>
<keyword evidence="3" id="KW-1185">Reference proteome</keyword>
<proteinExistence type="predicted"/>
<dbReference type="RefSeq" id="WP_344327052.1">
    <property type="nucleotide sequence ID" value="NZ_BAAAPY010000005.1"/>
</dbReference>
<protein>
    <submittedName>
        <fullName evidence="2">Uncharacterized protein</fullName>
    </submittedName>
</protein>
<name>A0ABN2VZY2_9ACTN</name>
<reference evidence="2 3" key="1">
    <citation type="journal article" date="2019" name="Int. J. Syst. Evol. Microbiol.">
        <title>The Global Catalogue of Microorganisms (GCM) 10K type strain sequencing project: providing services to taxonomists for standard genome sequencing and annotation.</title>
        <authorList>
            <consortium name="The Broad Institute Genomics Platform"/>
            <consortium name="The Broad Institute Genome Sequencing Center for Infectious Disease"/>
            <person name="Wu L."/>
            <person name="Ma J."/>
        </authorList>
    </citation>
    <scope>NUCLEOTIDE SEQUENCE [LARGE SCALE GENOMIC DNA]</scope>
    <source>
        <strain evidence="2 3">JCM 15749</strain>
    </source>
</reference>
<gene>
    <name evidence="2" type="ORF">GCM10009821_17400</name>
</gene>
<keyword evidence="1" id="KW-1133">Transmembrane helix</keyword>
<evidence type="ECO:0000256" key="1">
    <source>
        <dbReference type="SAM" id="Phobius"/>
    </source>
</evidence>
<dbReference type="EMBL" id="BAAAPY010000005">
    <property type="protein sequence ID" value="GAA2078136.1"/>
    <property type="molecule type" value="Genomic_DNA"/>
</dbReference>
<organism evidence="2 3">
    <name type="scientific">Aeromicrobium halocynthiae</name>
    <dbReference type="NCBI Taxonomy" id="560557"/>
    <lineage>
        <taxon>Bacteria</taxon>
        <taxon>Bacillati</taxon>
        <taxon>Actinomycetota</taxon>
        <taxon>Actinomycetes</taxon>
        <taxon>Propionibacteriales</taxon>
        <taxon>Nocardioidaceae</taxon>
        <taxon>Aeromicrobium</taxon>
    </lineage>
</organism>
<dbReference type="Proteomes" id="UP001501480">
    <property type="component" value="Unassembled WGS sequence"/>
</dbReference>
<feature type="transmembrane region" description="Helical" evidence="1">
    <location>
        <begin position="88"/>
        <end position="108"/>
    </location>
</feature>
<evidence type="ECO:0000313" key="2">
    <source>
        <dbReference type="EMBL" id="GAA2078136.1"/>
    </source>
</evidence>
<feature type="transmembrane region" description="Helical" evidence="1">
    <location>
        <begin position="167"/>
        <end position="185"/>
    </location>
</feature>
<feature type="transmembrane region" description="Helical" evidence="1">
    <location>
        <begin position="59"/>
        <end position="76"/>
    </location>
</feature>
<feature type="transmembrane region" description="Helical" evidence="1">
    <location>
        <begin position="143"/>
        <end position="161"/>
    </location>
</feature>